<sequence>MLRLEGPDLPLPPALSCCLLVGRGHLRGDPGETQPKFSPILAKRAGVAAVLCFPLAERWGAFPGLGSRCPSQGQRAGWRVELSTDCKTAARPARPARGEPEPGAHACRLSQRAASRTPREDRRRPLRLPPRAGDGRDRPVGGRAVTMGTGEALTRARRLPAAAAMVLPSQPAGPGSAEPI</sequence>
<evidence type="ECO:0000313" key="1">
    <source>
        <dbReference type="EMBL" id="CAI9711179.1"/>
    </source>
</evidence>
<gene>
    <name evidence="1" type="ORF">MRATA1EN3_LOCUS22392</name>
</gene>
<accession>A0ACB0FG31</accession>
<reference evidence="1" key="1">
    <citation type="submission" date="2023-05" db="EMBL/GenBank/DDBJ databases">
        <authorList>
            <consortium name="ELIXIR-Norway"/>
        </authorList>
    </citation>
    <scope>NUCLEOTIDE SEQUENCE</scope>
</reference>
<protein>
    <submittedName>
        <fullName evidence="1">Uncharacterized protein</fullName>
    </submittedName>
</protein>
<dbReference type="Proteomes" id="UP001162501">
    <property type="component" value="Chromosome 6"/>
</dbReference>
<name>A0ACB0FG31_RANTA</name>
<organism evidence="1 2">
    <name type="scientific">Rangifer tarandus platyrhynchus</name>
    <name type="common">Svalbard reindeer</name>
    <dbReference type="NCBI Taxonomy" id="3082113"/>
    <lineage>
        <taxon>Eukaryota</taxon>
        <taxon>Metazoa</taxon>
        <taxon>Chordata</taxon>
        <taxon>Craniata</taxon>
        <taxon>Vertebrata</taxon>
        <taxon>Euteleostomi</taxon>
        <taxon>Mammalia</taxon>
        <taxon>Eutheria</taxon>
        <taxon>Laurasiatheria</taxon>
        <taxon>Artiodactyla</taxon>
        <taxon>Ruminantia</taxon>
        <taxon>Pecora</taxon>
        <taxon>Cervidae</taxon>
        <taxon>Odocoileinae</taxon>
        <taxon>Rangifer</taxon>
    </lineage>
</organism>
<evidence type="ECO:0000313" key="2">
    <source>
        <dbReference type="Proteomes" id="UP001162501"/>
    </source>
</evidence>
<dbReference type="EMBL" id="OX596090">
    <property type="protein sequence ID" value="CAI9711179.1"/>
    <property type="molecule type" value="Genomic_DNA"/>
</dbReference>
<proteinExistence type="predicted"/>